<sequence length="193" mass="23319">MWTACRVFTFKRLVFASLLLISPMIWRLLWRNRPAALRPDRRYQKYNNADEEDRYWETAELHGRRLRSSDARFAGSECIRKKGFPVVTSYSPALLPYYRQGSKKVPRRYHLSLRSLCKWHRMVFPGPWHPTVSEASRLREKFSAEDLREIHRISRMVPDGKVFGRSAQRWKPKYREIWRKWLEGDRGVQLFFE</sequence>
<keyword evidence="3" id="KW-1185">Reference proteome</keyword>
<evidence type="ECO:0000256" key="1">
    <source>
        <dbReference type="SAM" id="Phobius"/>
    </source>
</evidence>
<evidence type="ECO:0000313" key="2">
    <source>
        <dbReference type="EMBL" id="KAJ7071724.1"/>
    </source>
</evidence>
<name>A0AAD6XLD7_9AGAR</name>
<dbReference type="AlphaFoldDB" id="A0AAD6XLD7"/>
<dbReference type="Proteomes" id="UP001222325">
    <property type="component" value="Unassembled WGS sequence"/>
</dbReference>
<reference evidence="2" key="1">
    <citation type="submission" date="2023-03" db="EMBL/GenBank/DDBJ databases">
        <title>Massive genome expansion in bonnet fungi (Mycena s.s.) driven by repeated elements and novel gene families across ecological guilds.</title>
        <authorList>
            <consortium name="Lawrence Berkeley National Laboratory"/>
            <person name="Harder C.B."/>
            <person name="Miyauchi S."/>
            <person name="Viragh M."/>
            <person name="Kuo A."/>
            <person name="Thoen E."/>
            <person name="Andreopoulos B."/>
            <person name="Lu D."/>
            <person name="Skrede I."/>
            <person name="Drula E."/>
            <person name="Henrissat B."/>
            <person name="Morin E."/>
            <person name="Kohler A."/>
            <person name="Barry K."/>
            <person name="LaButti K."/>
            <person name="Morin E."/>
            <person name="Salamov A."/>
            <person name="Lipzen A."/>
            <person name="Mereny Z."/>
            <person name="Hegedus B."/>
            <person name="Baldrian P."/>
            <person name="Stursova M."/>
            <person name="Weitz H."/>
            <person name="Taylor A."/>
            <person name="Grigoriev I.V."/>
            <person name="Nagy L.G."/>
            <person name="Martin F."/>
            <person name="Kauserud H."/>
        </authorList>
    </citation>
    <scope>NUCLEOTIDE SEQUENCE</scope>
    <source>
        <strain evidence="2">CBHHK173m</strain>
    </source>
</reference>
<comment type="caution">
    <text evidence="2">The sequence shown here is derived from an EMBL/GenBank/DDBJ whole genome shotgun (WGS) entry which is preliminary data.</text>
</comment>
<dbReference type="EMBL" id="JARJCN010000126">
    <property type="protein sequence ID" value="KAJ7071724.1"/>
    <property type="molecule type" value="Genomic_DNA"/>
</dbReference>
<proteinExistence type="predicted"/>
<gene>
    <name evidence="2" type="ORF">B0H15DRAFT_870340</name>
</gene>
<protein>
    <submittedName>
        <fullName evidence="2">Uncharacterized protein</fullName>
    </submittedName>
</protein>
<accession>A0AAD6XLD7</accession>
<keyword evidence="1" id="KW-0812">Transmembrane</keyword>
<keyword evidence="1" id="KW-0472">Membrane</keyword>
<evidence type="ECO:0000313" key="3">
    <source>
        <dbReference type="Proteomes" id="UP001222325"/>
    </source>
</evidence>
<feature type="transmembrane region" description="Helical" evidence="1">
    <location>
        <begin position="12"/>
        <end position="30"/>
    </location>
</feature>
<keyword evidence="1" id="KW-1133">Transmembrane helix</keyword>
<organism evidence="2 3">
    <name type="scientific">Mycena belliarum</name>
    <dbReference type="NCBI Taxonomy" id="1033014"/>
    <lineage>
        <taxon>Eukaryota</taxon>
        <taxon>Fungi</taxon>
        <taxon>Dikarya</taxon>
        <taxon>Basidiomycota</taxon>
        <taxon>Agaricomycotina</taxon>
        <taxon>Agaricomycetes</taxon>
        <taxon>Agaricomycetidae</taxon>
        <taxon>Agaricales</taxon>
        <taxon>Marasmiineae</taxon>
        <taxon>Mycenaceae</taxon>
        <taxon>Mycena</taxon>
    </lineage>
</organism>